<keyword evidence="1" id="KW-0472">Membrane</keyword>
<dbReference type="NCBIfam" id="NF033634">
    <property type="entry name" value="SLATT_1"/>
    <property type="match status" value="1"/>
</dbReference>
<dbReference type="RefSeq" id="WP_164526512.1">
    <property type="nucleotide sequence ID" value="NZ_CP047344.1"/>
</dbReference>
<feature type="transmembrane region" description="Helical" evidence="1">
    <location>
        <begin position="63"/>
        <end position="82"/>
    </location>
</feature>
<dbReference type="EMBL" id="CP047344">
    <property type="protein sequence ID" value="QIF94838.1"/>
    <property type="molecule type" value="Genomic_DNA"/>
</dbReference>
<dbReference type="AlphaFoldDB" id="A0A6G6SJD4"/>
<keyword evidence="3" id="KW-1185">Reference proteome</keyword>
<keyword evidence="1" id="KW-0812">Transmembrane</keyword>
<keyword evidence="1" id="KW-1133">Transmembrane helix</keyword>
<reference evidence="2 3" key="1">
    <citation type="submission" date="2020-01" db="EMBL/GenBank/DDBJ databases">
        <title>The genomic epidemiology of tigecycline resistance gene tet(X) variants in a swine farm in China.</title>
        <authorList>
            <person name="Peng K."/>
            <person name="Li R."/>
        </authorList>
    </citation>
    <scope>NUCLEOTIDE SEQUENCE [LARGE SCALE GENOMIC DNA]</scope>
    <source>
        <strain evidence="2 3">ZN3</strain>
    </source>
</reference>
<gene>
    <name evidence="2" type="ORF">GTH24_13455</name>
</gene>
<feature type="transmembrane region" description="Helical" evidence="1">
    <location>
        <begin position="34"/>
        <end position="57"/>
    </location>
</feature>
<protein>
    <submittedName>
        <fullName evidence="2">SLATT domain-containing protein</fullName>
    </submittedName>
</protein>
<evidence type="ECO:0000313" key="3">
    <source>
        <dbReference type="Proteomes" id="UP000503287"/>
    </source>
</evidence>
<organism evidence="2 3">
    <name type="scientific">Proteus vulgaris</name>
    <dbReference type="NCBI Taxonomy" id="585"/>
    <lineage>
        <taxon>Bacteria</taxon>
        <taxon>Pseudomonadati</taxon>
        <taxon>Pseudomonadota</taxon>
        <taxon>Gammaproteobacteria</taxon>
        <taxon>Enterobacterales</taxon>
        <taxon>Morganellaceae</taxon>
        <taxon>Proteus</taxon>
    </lineage>
</organism>
<proteinExistence type="predicted"/>
<evidence type="ECO:0000313" key="2">
    <source>
        <dbReference type="EMBL" id="QIF94838.1"/>
    </source>
</evidence>
<evidence type="ECO:0000256" key="1">
    <source>
        <dbReference type="SAM" id="Phobius"/>
    </source>
</evidence>
<sequence>MEIINTDTFLLSEVENSIVTLKSKVDCLKRKTKIINILTLLLGASITVTLGLTISGYQEYQRNLALCFGAILTAVNGWNVIFDYKKLWIRQKSTLLHLYQLKNDICFSQSVGQMSHDKQLELFERYQNIWEDNGSEWRNINRTSSRNSISLKNSDD</sequence>
<name>A0A6G6SJD4_PROVU</name>
<accession>A0A6G6SJD4</accession>
<dbReference type="Proteomes" id="UP000503287">
    <property type="component" value="Chromosome"/>
</dbReference>